<sequence length="227" mass="25658">MRSKKIPIYLGTAILMLLVIILAAVFCISPVKQISSYSKSSSANANSDIIKNIENVEYNKESGNLNISFAVTEEELNNILYESMKNRIAIDGLESDINSNSIKIYINSYLLKVLPTQYMVELIPSLKDSTLILNLKNVKIGRIGIPKKYVLNKLKENSSNYISVNDDNSISINNEVVEPFKISSFNIEDSKLRVNLNYSIKSITDITNLFSNKMPKEVTDYIKNIFR</sequence>
<dbReference type="GeneID" id="93072945"/>
<dbReference type="RefSeq" id="WP_004455433.1">
    <property type="nucleotide sequence ID" value="NZ_ANZB01000010.1"/>
</dbReference>
<name>A0A0H3J4I0_CLOPA</name>
<dbReference type="AlphaFoldDB" id="A0A0H3J4I0"/>
<dbReference type="PATRIC" id="fig|1262449.3.peg.2843"/>
<dbReference type="EMBL" id="CP009268">
    <property type="protein sequence ID" value="AJA50816.1"/>
    <property type="molecule type" value="Genomic_DNA"/>
</dbReference>
<dbReference type="Proteomes" id="UP000030905">
    <property type="component" value="Chromosome"/>
</dbReference>
<evidence type="ECO:0000313" key="1">
    <source>
        <dbReference type="EMBL" id="AJA50816.1"/>
    </source>
</evidence>
<protein>
    <submittedName>
        <fullName evidence="1">Uncharacterized protein</fullName>
    </submittedName>
</protein>
<reference evidence="2 3" key="3">
    <citation type="journal article" name="Genome Announc.">
        <title>Improved Draft Genome Sequence of Clostridium pasteurianum Strain ATCC 6013 (DSM 525) Using a Hybrid Next-Generation Sequencing Approach.</title>
        <authorList>
            <person name="Pyne M.E."/>
            <person name="Utturkar S."/>
            <person name="Brown S.D."/>
            <person name="Moo-Young M."/>
            <person name="Chung D.A."/>
            <person name="Chou C.P."/>
        </authorList>
    </citation>
    <scope>NUCLEOTIDE SEQUENCE [LARGE SCALE GENOMIC DNA]</scope>
    <source>
        <strain evidence="2 3">ATCC 6013</strain>
    </source>
</reference>
<dbReference type="Proteomes" id="UP000028042">
    <property type="component" value="Unassembled WGS sequence"/>
</dbReference>
<reference evidence="2" key="2">
    <citation type="submission" date="2015-10" db="EMBL/GenBank/DDBJ databases">
        <title>Improved Draft Genome Sequence of Clostridium pasteurianum Strain ATCC 6013 (DSM 525) Using a Hybrid Next-Generation Sequencing Approach.</title>
        <authorList>
            <person name="Pyne M.E."/>
            <person name="Utturkar S.M."/>
            <person name="Brown S.D."/>
            <person name="Moo-Young M."/>
            <person name="Chung D.A."/>
            <person name="Chou P.C."/>
        </authorList>
    </citation>
    <scope>NUCLEOTIDE SEQUENCE</scope>
    <source>
        <strain evidence="2">ATCC 6013</strain>
    </source>
</reference>
<organism evidence="1 4">
    <name type="scientific">Clostridium pasteurianum DSM 525 = ATCC 6013</name>
    <dbReference type="NCBI Taxonomy" id="1262449"/>
    <lineage>
        <taxon>Bacteria</taxon>
        <taxon>Bacillati</taxon>
        <taxon>Bacillota</taxon>
        <taxon>Clostridia</taxon>
        <taxon>Eubacteriales</taxon>
        <taxon>Clostridiaceae</taxon>
        <taxon>Clostridium</taxon>
    </lineage>
</organism>
<proteinExistence type="predicted"/>
<evidence type="ECO:0000313" key="4">
    <source>
        <dbReference type="Proteomes" id="UP000030905"/>
    </source>
</evidence>
<evidence type="ECO:0000313" key="3">
    <source>
        <dbReference type="Proteomes" id="UP000028042"/>
    </source>
</evidence>
<evidence type="ECO:0000313" key="2">
    <source>
        <dbReference type="EMBL" id="KRU13174.1"/>
    </source>
</evidence>
<dbReference type="eggNOG" id="ENOG502ZCRP">
    <property type="taxonomic scope" value="Bacteria"/>
</dbReference>
<reference evidence="1 4" key="1">
    <citation type="journal article" date="2015" name="Genome Announc.">
        <title>Complete Genome Sequence of the Nitrogen-Fixing and Solvent-Producing Clostridium pasteurianum DSM 525.</title>
        <authorList>
            <person name="Poehlein A."/>
            <person name="Grosse-Honebrink A."/>
            <person name="Zhang Y."/>
            <person name="Minton N.P."/>
            <person name="Daniel R."/>
        </authorList>
    </citation>
    <scope>NUCLEOTIDE SEQUENCE [LARGE SCALE GENOMIC DNA]</scope>
    <source>
        <strain evidence="1">DSM 525</strain>
        <strain evidence="4">DSM 525 / ATCC 6013</strain>
    </source>
</reference>
<accession>A0A0H3J4I0</accession>
<dbReference type="KEGG" id="cpat:CLPA_c07280"/>
<gene>
    <name evidence="1" type="ORF">CLPA_c07280</name>
    <name evidence="2" type="ORF">CP6013_02422</name>
</gene>
<dbReference type="EMBL" id="JPGY02000001">
    <property type="protein sequence ID" value="KRU13174.1"/>
    <property type="molecule type" value="Genomic_DNA"/>
</dbReference>
<dbReference type="KEGG" id="cpae:CPAST_c07280"/>
<keyword evidence="4" id="KW-1185">Reference proteome</keyword>